<accession>A0A383DMK3</accession>
<feature type="non-terminal residue" evidence="1">
    <location>
        <position position="67"/>
    </location>
</feature>
<dbReference type="InterPro" id="IPR046162">
    <property type="entry name" value="DUF6164"/>
</dbReference>
<dbReference type="AlphaFoldDB" id="A0A383DMK3"/>
<evidence type="ECO:0008006" key="2">
    <source>
        <dbReference type="Google" id="ProtNLM"/>
    </source>
</evidence>
<dbReference type="Pfam" id="PF19661">
    <property type="entry name" value="DUF6164"/>
    <property type="match status" value="1"/>
</dbReference>
<name>A0A383DMK3_9ZZZZ</name>
<sequence>MSKLLFKMRNVLDDEAQEVRELLEDNKIEYFETFAGNWGVSLPAIWLKNDDQHDMARDLLDKYQAER</sequence>
<gene>
    <name evidence="1" type="ORF">METZ01_LOCUS498367</name>
</gene>
<organism evidence="1">
    <name type="scientific">marine metagenome</name>
    <dbReference type="NCBI Taxonomy" id="408172"/>
    <lineage>
        <taxon>unclassified sequences</taxon>
        <taxon>metagenomes</taxon>
        <taxon>ecological metagenomes</taxon>
    </lineage>
</organism>
<protein>
    <recommendedName>
        <fullName evidence="2">DUF2007 domain-containing protein</fullName>
    </recommendedName>
</protein>
<dbReference type="EMBL" id="UINC01218473">
    <property type="protein sequence ID" value="SVE45513.1"/>
    <property type="molecule type" value="Genomic_DNA"/>
</dbReference>
<reference evidence="1" key="1">
    <citation type="submission" date="2018-05" db="EMBL/GenBank/DDBJ databases">
        <authorList>
            <person name="Lanie J.A."/>
            <person name="Ng W.-L."/>
            <person name="Kazmierczak K.M."/>
            <person name="Andrzejewski T.M."/>
            <person name="Davidsen T.M."/>
            <person name="Wayne K.J."/>
            <person name="Tettelin H."/>
            <person name="Glass J.I."/>
            <person name="Rusch D."/>
            <person name="Podicherti R."/>
            <person name="Tsui H.-C.T."/>
            <person name="Winkler M.E."/>
        </authorList>
    </citation>
    <scope>NUCLEOTIDE SEQUENCE</scope>
</reference>
<evidence type="ECO:0000313" key="1">
    <source>
        <dbReference type="EMBL" id="SVE45513.1"/>
    </source>
</evidence>
<proteinExistence type="predicted"/>